<dbReference type="CDD" id="cd02248">
    <property type="entry name" value="Peptidase_C1A"/>
    <property type="match status" value="1"/>
</dbReference>
<dbReference type="InterPro" id="IPR025660">
    <property type="entry name" value="Pept_his_AS"/>
</dbReference>
<evidence type="ECO:0000313" key="15">
    <source>
        <dbReference type="Proteomes" id="UP001186944"/>
    </source>
</evidence>
<dbReference type="PROSITE" id="PS00139">
    <property type="entry name" value="THIOL_PROTEASE_CYS"/>
    <property type="match status" value="1"/>
</dbReference>
<keyword evidence="5" id="KW-0645">Protease</keyword>
<dbReference type="PANTHER" id="PTHR12411">
    <property type="entry name" value="CYSTEINE PROTEASE FAMILY C1-RELATED"/>
    <property type="match status" value="1"/>
</dbReference>
<keyword evidence="9" id="KW-0865">Zymogen</keyword>
<dbReference type="InterPro" id="IPR013128">
    <property type="entry name" value="Peptidase_C1A"/>
</dbReference>
<dbReference type="GO" id="GO:0005839">
    <property type="term" value="C:proteasome core complex"/>
    <property type="evidence" value="ECO:0007669"/>
    <property type="project" value="InterPro"/>
</dbReference>
<dbReference type="Gene3D" id="3.60.20.10">
    <property type="entry name" value="Glutamine Phosphoribosylpyrophosphate, subunit 1, domain 1"/>
    <property type="match status" value="1"/>
</dbReference>
<dbReference type="PROSITE" id="PS00640">
    <property type="entry name" value="THIOL_PROTEASE_ASN"/>
    <property type="match status" value="1"/>
</dbReference>
<evidence type="ECO:0000259" key="12">
    <source>
        <dbReference type="SMART" id="SM00645"/>
    </source>
</evidence>
<evidence type="ECO:0000256" key="5">
    <source>
        <dbReference type="ARBA" id="ARBA00022670"/>
    </source>
</evidence>
<accession>A0AA89BY16</accession>
<dbReference type="PROSITE" id="PS51476">
    <property type="entry name" value="PROTEASOME_BETA_2"/>
    <property type="match status" value="1"/>
</dbReference>
<evidence type="ECO:0000313" key="14">
    <source>
        <dbReference type="EMBL" id="KAK3094679.1"/>
    </source>
</evidence>
<dbReference type="InterPro" id="IPR016295">
    <property type="entry name" value="Proteasome_beta4"/>
</dbReference>
<keyword evidence="15" id="KW-1185">Reference proteome</keyword>
<dbReference type="InterPro" id="IPR016050">
    <property type="entry name" value="Proteasome_bsu_CS"/>
</dbReference>
<reference evidence="14" key="1">
    <citation type="submission" date="2019-08" db="EMBL/GenBank/DDBJ databases">
        <title>The improved chromosome-level genome for the pearl oyster Pinctada fucata martensii using PacBio sequencing and Hi-C.</title>
        <authorList>
            <person name="Zheng Z."/>
        </authorList>
    </citation>
    <scope>NUCLEOTIDE SEQUENCE</scope>
    <source>
        <strain evidence="14">ZZ-2019</strain>
        <tissue evidence="14">Adductor muscle</tissue>
    </source>
</reference>
<dbReference type="SMART" id="SM00645">
    <property type="entry name" value="Pept_C1"/>
    <property type="match status" value="1"/>
</dbReference>
<dbReference type="SUPFAM" id="SSF54001">
    <property type="entry name" value="Cysteine proteinases"/>
    <property type="match status" value="1"/>
</dbReference>
<dbReference type="InterPro" id="IPR023333">
    <property type="entry name" value="Proteasome_suB-type"/>
</dbReference>
<organism evidence="14 15">
    <name type="scientific">Pinctada imbricata</name>
    <name type="common">Atlantic pearl-oyster</name>
    <name type="synonym">Pinctada martensii</name>
    <dbReference type="NCBI Taxonomy" id="66713"/>
    <lineage>
        <taxon>Eukaryota</taxon>
        <taxon>Metazoa</taxon>
        <taxon>Spiralia</taxon>
        <taxon>Lophotrochozoa</taxon>
        <taxon>Mollusca</taxon>
        <taxon>Bivalvia</taxon>
        <taxon>Autobranchia</taxon>
        <taxon>Pteriomorphia</taxon>
        <taxon>Pterioida</taxon>
        <taxon>Pterioidea</taxon>
        <taxon>Pteriidae</taxon>
        <taxon>Pinctada</taxon>
    </lineage>
</organism>
<dbReference type="Pfam" id="PF00112">
    <property type="entry name" value="Peptidase_C1"/>
    <property type="match status" value="1"/>
</dbReference>
<feature type="domain" description="Peptidase C1A papain C-terminal" evidence="12">
    <location>
        <begin position="373"/>
        <end position="593"/>
    </location>
</feature>
<dbReference type="Proteomes" id="UP001186944">
    <property type="component" value="Unassembled WGS sequence"/>
</dbReference>
<dbReference type="InterPro" id="IPR013201">
    <property type="entry name" value="Prot_inhib_I29"/>
</dbReference>
<evidence type="ECO:0000256" key="9">
    <source>
        <dbReference type="ARBA" id="ARBA00023145"/>
    </source>
</evidence>
<dbReference type="PROSITE" id="PS00854">
    <property type="entry name" value="PROTEASOME_BETA_1"/>
    <property type="match status" value="1"/>
</dbReference>
<protein>
    <recommendedName>
        <fullName evidence="3">Proteasome subunit beta type-4</fullName>
    </recommendedName>
</protein>
<dbReference type="SUPFAM" id="SSF56235">
    <property type="entry name" value="N-terminal nucleophile aminohydrolases (Ntn hydrolases)"/>
    <property type="match status" value="1"/>
</dbReference>
<dbReference type="InterPro" id="IPR001353">
    <property type="entry name" value="Proteasome_sua/b"/>
</dbReference>
<dbReference type="FunFam" id="3.90.70.10:FF:000006">
    <property type="entry name" value="Cathepsin S"/>
    <property type="match status" value="1"/>
</dbReference>
<dbReference type="Gene3D" id="3.90.70.10">
    <property type="entry name" value="Cysteine proteinases"/>
    <property type="match status" value="1"/>
</dbReference>
<dbReference type="InterPro" id="IPR038765">
    <property type="entry name" value="Papain-like_cys_pep_sf"/>
</dbReference>
<feature type="domain" description="Cathepsin propeptide inhibitor" evidence="13">
    <location>
        <begin position="289"/>
        <end position="348"/>
    </location>
</feature>
<gene>
    <name evidence="14" type="ORF">FSP39_004824</name>
</gene>
<dbReference type="EMBL" id="VSWD01000008">
    <property type="protein sequence ID" value="KAK3094679.1"/>
    <property type="molecule type" value="Genomic_DNA"/>
</dbReference>
<keyword evidence="11" id="KW-0539">Nucleus</keyword>
<evidence type="ECO:0000256" key="11">
    <source>
        <dbReference type="ARBA" id="ARBA00023242"/>
    </source>
</evidence>
<dbReference type="Pfam" id="PF00227">
    <property type="entry name" value="Proteasome"/>
    <property type="match status" value="1"/>
</dbReference>
<dbReference type="GO" id="GO:0005634">
    <property type="term" value="C:nucleus"/>
    <property type="evidence" value="ECO:0007669"/>
    <property type="project" value="UniProtKB-SubCell"/>
</dbReference>
<dbReference type="FunFam" id="3.60.20.10:FF:000014">
    <property type="entry name" value="Proteasome subunit beta type-7"/>
    <property type="match status" value="1"/>
</dbReference>
<keyword evidence="8" id="KW-0647">Proteasome</keyword>
<evidence type="ECO:0000256" key="4">
    <source>
        <dbReference type="ARBA" id="ARBA00022490"/>
    </source>
</evidence>
<dbReference type="InterPro" id="IPR000169">
    <property type="entry name" value="Pept_cys_AS"/>
</dbReference>
<comment type="subcellular location">
    <subcellularLocation>
        <location evidence="1">Nucleus</location>
    </subcellularLocation>
</comment>
<dbReference type="InterPro" id="IPR029055">
    <property type="entry name" value="Ntn_hydrolases_N"/>
</dbReference>
<dbReference type="GO" id="GO:0008234">
    <property type="term" value="F:cysteine-type peptidase activity"/>
    <property type="evidence" value="ECO:0007669"/>
    <property type="project" value="UniProtKB-KW"/>
</dbReference>
<dbReference type="AlphaFoldDB" id="A0AA89BY16"/>
<evidence type="ECO:0000256" key="6">
    <source>
        <dbReference type="ARBA" id="ARBA00022801"/>
    </source>
</evidence>
<dbReference type="PRINTS" id="PR00705">
    <property type="entry name" value="PAPAIN"/>
</dbReference>
<dbReference type="PROSITE" id="PS00639">
    <property type="entry name" value="THIOL_PROTEASE_HIS"/>
    <property type="match status" value="1"/>
</dbReference>
<keyword evidence="4" id="KW-0963">Cytoplasm</keyword>
<proteinExistence type="inferred from homology"/>
<evidence type="ECO:0000256" key="10">
    <source>
        <dbReference type="ARBA" id="ARBA00023157"/>
    </source>
</evidence>
<evidence type="ECO:0000256" key="3">
    <source>
        <dbReference type="ARBA" id="ARBA00016157"/>
    </source>
</evidence>
<evidence type="ECO:0000256" key="8">
    <source>
        <dbReference type="ARBA" id="ARBA00022942"/>
    </source>
</evidence>
<keyword evidence="7" id="KW-0788">Thiol protease</keyword>
<comment type="caution">
    <text evidence="14">The sequence shown here is derived from an EMBL/GenBank/DDBJ whole genome shotgun (WGS) entry which is preliminary data.</text>
</comment>
<evidence type="ECO:0000256" key="1">
    <source>
        <dbReference type="ARBA" id="ARBA00004123"/>
    </source>
</evidence>
<dbReference type="InterPro" id="IPR025661">
    <property type="entry name" value="Pept_asp_AS"/>
</dbReference>
<keyword evidence="6" id="KW-0378">Hydrolase</keyword>
<dbReference type="GO" id="GO:0051603">
    <property type="term" value="P:proteolysis involved in protein catabolic process"/>
    <property type="evidence" value="ECO:0007669"/>
    <property type="project" value="InterPro"/>
</dbReference>
<evidence type="ECO:0000259" key="13">
    <source>
        <dbReference type="SMART" id="SM00848"/>
    </source>
</evidence>
<comment type="similarity">
    <text evidence="2">Belongs to the peptidase C1 family.</text>
</comment>
<dbReference type="InterPro" id="IPR039417">
    <property type="entry name" value="Peptidase_C1A_papain-like"/>
</dbReference>
<evidence type="ECO:0000256" key="2">
    <source>
        <dbReference type="ARBA" id="ARBA00008455"/>
    </source>
</evidence>
<dbReference type="Pfam" id="PF08246">
    <property type="entry name" value="Inhibitor_I29"/>
    <property type="match status" value="1"/>
</dbReference>
<dbReference type="CDD" id="cd03760">
    <property type="entry name" value="proteasome_beta_type_4"/>
    <property type="match status" value="1"/>
</dbReference>
<name>A0AA89BY16_PINIB</name>
<dbReference type="InterPro" id="IPR000668">
    <property type="entry name" value="Peptidase_C1A_C"/>
</dbReference>
<dbReference type="SMART" id="SM00848">
    <property type="entry name" value="Inhibitor_I29"/>
    <property type="match status" value="1"/>
</dbReference>
<sequence>MTKAKIMETEFASAFWRNGPQPGAIYQFPGKQTTQNTSQIGAAKRTLQPTVTGTSVLGLKFDGGIIIAADMLGSYGSLARYRNLSRLMKVNDNTVIGMGGDYADFQFLQSIIEQRVIEEECLNDGFSYTPKSLSSWMTRVMYNRRSNFNPLWNTYLVGGLQDGEPYLSYIDKIGIAFEAPTVACGFGSYIALPLLRDVYEANPNMSLSEAEKHIDRCMKILYYRDARSLNKYETITVTKDGAMLKSPIVSDTNWEIAHLINCSTMLRLTIFVVLYISISAFDVNLNNEWEKFKVEFNRNYMPSEESIRRSIWEGHIRLIEKHNLEADLGLHTYRLGMNDFGDLSNEEFRQMMNGYVMRNTTSENVFTATGNALPETVDWRTQGYVTGIKNQGQCGSCWAFSTTGSLEGQHFKATGNLVSLSEQNLVDCSAAEGNKGCKGGLMDSGFAYIKKNNGIDTEASYPYTAKTGTTCRFTRSAVGATLKSWVDVKRDDEKALQEAVATVGPISVAIDAGHSSFQLYKSGIYNEPACSSTRLDHGVLAVGYGTQKHLFRHEDYWLVKNSWGEKWGMEGYIMMSRNKRNQCGVATQASYPVV</sequence>
<keyword evidence="10" id="KW-1015">Disulfide bond</keyword>
<evidence type="ECO:0000256" key="7">
    <source>
        <dbReference type="ARBA" id="ARBA00022807"/>
    </source>
</evidence>